<proteinExistence type="predicted"/>
<dbReference type="PANTHER" id="PTHR39338:SF7">
    <property type="entry name" value="BLL6692 PROTEIN"/>
    <property type="match status" value="1"/>
</dbReference>
<dbReference type="eggNOG" id="COG3825">
    <property type="taxonomic scope" value="Bacteria"/>
</dbReference>
<dbReference type="RefSeq" id="WP_015759006.1">
    <property type="nucleotide sequence ID" value="NC_013216.1"/>
</dbReference>
<dbReference type="Proteomes" id="UP000002217">
    <property type="component" value="Chromosome"/>
</dbReference>
<dbReference type="OrthoDB" id="9764216at2"/>
<dbReference type="HOGENOM" id="CLU_059555_0_0_9"/>
<evidence type="ECO:0000313" key="1">
    <source>
        <dbReference type="EMBL" id="ACV64319.1"/>
    </source>
</evidence>
<gene>
    <name evidence="1" type="ordered locus">Dtox_3607</name>
</gene>
<organism evidence="1 2">
    <name type="scientific">Desulfofarcimen acetoxidans (strain ATCC 49208 / DSM 771 / KCTC 5769 / VKM B-1644 / 5575)</name>
    <name type="common">Desulfotomaculum acetoxidans</name>
    <dbReference type="NCBI Taxonomy" id="485916"/>
    <lineage>
        <taxon>Bacteria</taxon>
        <taxon>Bacillati</taxon>
        <taxon>Bacillota</taxon>
        <taxon>Clostridia</taxon>
        <taxon>Eubacteriales</taxon>
        <taxon>Peptococcaceae</taxon>
        <taxon>Desulfofarcimen</taxon>
    </lineage>
</organism>
<keyword evidence="2" id="KW-1185">Reference proteome</keyword>
<dbReference type="AlphaFoldDB" id="C8VW32"/>
<evidence type="ECO:0008006" key="3">
    <source>
        <dbReference type="Google" id="ProtNLM"/>
    </source>
</evidence>
<dbReference type="KEGG" id="dae:Dtox_3607"/>
<dbReference type="STRING" id="485916.Dtox_3607"/>
<reference evidence="1 2" key="1">
    <citation type="journal article" date="2009" name="Stand. Genomic Sci.">
        <title>Complete genome sequence of Desulfotomaculum acetoxidans type strain (5575).</title>
        <authorList>
            <person name="Spring S."/>
            <person name="Lapidus A."/>
            <person name="Schroder M."/>
            <person name="Gleim D."/>
            <person name="Sims D."/>
            <person name="Meincke L."/>
            <person name="Glavina Del Rio T."/>
            <person name="Tice H."/>
            <person name="Copeland A."/>
            <person name="Cheng J.F."/>
            <person name="Lucas S."/>
            <person name="Chen F."/>
            <person name="Nolan M."/>
            <person name="Bruce D."/>
            <person name="Goodwin L."/>
            <person name="Pitluck S."/>
            <person name="Ivanova N."/>
            <person name="Mavromatis K."/>
            <person name="Mikhailova N."/>
            <person name="Pati A."/>
            <person name="Chen A."/>
            <person name="Palaniappan K."/>
            <person name="Land M."/>
            <person name="Hauser L."/>
            <person name="Chang Y.J."/>
            <person name="Jeffries C.D."/>
            <person name="Chain P."/>
            <person name="Saunders E."/>
            <person name="Brettin T."/>
            <person name="Detter J.C."/>
            <person name="Goker M."/>
            <person name="Bristow J."/>
            <person name="Eisen J.A."/>
            <person name="Markowitz V."/>
            <person name="Hugenholtz P."/>
            <person name="Kyrpides N.C."/>
            <person name="Klenk H.P."/>
            <person name="Han C."/>
        </authorList>
    </citation>
    <scope>NUCLEOTIDE SEQUENCE [LARGE SCALE GENOMIC DNA]</scope>
    <source>
        <strain evidence="2">ATCC 49208 / DSM 771 / VKM B-1644</strain>
    </source>
</reference>
<sequence>MFNDFFYTLRQEGVPVTPTEWMTLHEGLKMGLAFSGLTGFYYLGRACLVKSEAHYDRYDLAFQRCFGQINTPEDFLEKVLAWLESELPPLETEESSPFKAWNLEELRLLLEDRLNRQEEKHEGGSHWIGPGGHSRLGHSGINPVGLRIDGQSVNNSAVKVAGQRKYKELRTDETLETRHFEVALRKLRQLTTREDGPLDELDLDGTIDATCQNGGFLKLDWRRPRRNELKVALFMDSGGSMTPYVHIVKRLFTAVNKSSHFKDLQFYYFHNCIYERIYANSMCVPRDSVSTREILKKLASDYRIIIVGDASMSPGELIMTGGAIDWGVSKNEPGLAWLKRFSNRFRYAAWLNPKPEKNWHSTDGAETIALIRRYFSMFELTVEGLERAVKRLKVSR</sequence>
<accession>C8VW32</accession>
<name>C8VW32_DESAS</name>
<protein>
    <recommendedName>
        <fullName evidence="3">VWA containing CoxE family protein</fullName>
    </recommendedName>
</protein>
<dbReference type="EMBL" id="CP001720">
    <property type="protein sequence ID" value="ACV64319.1"/>
    <property type="molecule type" value="Genomic_DNA"/>
</dbReference>
<evidence type="ECO:0000313" key="2">
    <source>
        <dbReference type="Proteomes" id="UP000002217"/>
    </source>
</evidence>
<dbReference type="PANTHER" id="PTHR39338">
    <property type="entry name" value="BLL5662 PROTEIN-RELATED"/>
    <property type="match status" value="1"/>
</dbReference>